<dbReference type="SUPFAM" id="SSF53098">
    <property type="entry name" value="Ribonuclease H-like"/>
    <property type="match status" value="1"/>
</dbReference>
<dbReference type="KEGG" id="nta:107786008"/>
<dbReference type="OrthoDB" id="1731372at2759"/>
<dbReference type="InterPro" id="IPR052160">
    <property type="entry name" value="Gypsy_RT_Integrase-like"/>
</dbReference>
<dbReference type="GO" id="GO:0003676">
    <property type="term" value="F:nucleic acid binding"/>
    <property type="evidence" value="ECO:0007669"/>
    <property type="project" value="InterPro"/>
</dbReference>
<dbReference type="RefSeq" id="XP_016462926.1">
    <property type="nucleotide sequence ID" value="XM_016607440.1"/>
</dbReference>
<dbReference type="InterPro" id="IPR012337">
    <property type="entry name" value="RNaseH-like_sf"/>
</dbReference>
<dbReference type="STRING" id="4097.A0A1S3ZF62"/>
<dbReference type="PANTHER" id="PTHR47266">
    <property type="entry name" value="ENDONUCLEASE-RELATED"/>
    <property type="match status" value="1"/>
</dbReference>
<sequence length="134" mass="15665">MAIDQDVEDFLIMGDYDLIIRQAQGEWETRDVKIIPYRQHVEDLNKQFKSIEFSFIRKCHQFQVHGDLIHAPPIELHPMSAPWPFVAWGMDVIDPIEPKASNGHRFILVAIDYFTKWVEVVTLKSVTKRAVVDF</sequence>
<protein>
    <recommendedName>
        <fullName evidence="2">Protein NYNRIN-like</fullName>
    </recommendedName>
</protein>
<accession>A0A1S3ZF62</accession>
<dbReference type="AlphaFoldDB" id="A0A1S3ZF62"/>
<organism evidence="1">
    <name type="scientific">Nicotiana tabacum</name>
    <name type="common">Common tobacco</name>
    <dbReference type="NCBI Taxonomy" id="4097"/>
    <lineage>
        <taxon>Eukaryota</taxon>
        <taxon>Viridiplantae</taxon>
        <taxon>Streptophyta</taxon>
        <taxon>Embryophyta</taxon>
        <taxon>Tracheophyta</taxon>
        <taxon>Spermatophyta</taxon>
        <taxon>Magnoliopsida</taxon>
        <taxon>eudicotyledons</taxon>
        <taxon>Gunneridae</taxon>
        <taxon>Pentapetalae</taxon>
        <taxon>asterids</taxon>
        <taxon>lamiids</taxon>
        <taxon>Solanales</taxon>
        <taxon>Solanaceae</taxon>
        <taxon>Nicotianoideae</taxon>
        <taxon>Nicotianeae</taxon>
        <taxon>Nicotiana</taxon>
    </lineage>
</organism>
<feature type="non-terminal residue" evidence="1">
    <location>
        <position position="134"/>
    </location>
</feature>
<proteinExistence type="predicted"/>
<dbReference type="InterPro" id="IPR036397">
    <property type="entry name" value="RNaseH_sf"/>
</dbReference>
<reference evidence="1" key="1">
    <citation type="submission" date="2025-08" db="UniProtKB">
        <authorList>
            <consortium name="RefSeq"/>
        </authorList>
    </citation>
    <scope>IDENTIFICATION</scope>
</reference>
<dbReference type="Gene3D" id="3.30.420.10">
    <property type="entry name" value="Ribonuclease H-like superfamily/Ribonuclease H"/>
    <property type="match status" value="2"/>
</dbReference>
<evidence type="ECO:0000313" key="1">
    <source>
        <dbReference type="RefSeq" id="XP_016462926.1"/>
    </source>
</evidence>
<dbReference type="PaxDb" id="4097-A0A1S3ZF62"/>
<name>A0A1S3ZF62_TOBAC</name>
<evidence type="ECO:0008006" key="2">
    <source>
        <dbReference type="Google" id="ProtNLM"/>
    </source>
</evidence>
<gene>
    <name evidence="1" type="primary">LOC107786008</name>
</gene>